<feature type="transmembrane region" description="Helical" evidence="7">
    <location>
        <begin position="109"/>
        <end position="131"/>
    </location>
</feature>
<feature type="transmembrane region" description="Helical" evidence="7">
    <location>
        <begin position="225"/>
        <end position="250"/>
    </location>
</feature>
<dbReference type="RefSeq" id="WP_349428109.1">
    <property type="nucleotide sequence ID" value="NZ_CP151632.1"/>
</dbReference>
<evidence type="ECO:0000313" key="10">
    <source>
        <dbReference type="EMBL" id="WZO33566.1"/>
    </source>
</evidence>
<gene>
    <name evidence="10" type="ORF">MRBLWS13_001195</name>
</gene>
<keyword evidence="5 7" id="KW-1133">Transmembrane helix</keyword>
<dbReference type="PANTHER" id="PTHR43386:SF1">
    <property type="entry name" value="D,D-DIPEPTIDE TRANSPORT SYSTEM PERMEASE PROTEIN DDPC-RELATED"/>
    <property type="match status" value="1"/>
</dbReference>
<feature type="transmembrane region" description="Helical" evidence="7">
    <location>
        <begin position="169"/>
        <end position="186"/>
    </location>
</feature>
<evidence type="ECO:0000256" key="3">
    <source>
        <dbReference type="ARBA" id="ARBA00022475"/>
    </source>
</evidence>
<dbReference type="PANTHER" id="PTHR43386">
    <property type="entry name" value="OLIGOPEPTIDE TRANSPORT SYSTEM PERMEASE PROTEIN APPC"/>
    <property type="match status" value="1"/>
</dbReference>
<feature type="transmembrane region" description="Helical" evidence="7">
    <location>
        <begin position="46"/>
        <end position="67"/>
    </location>
</feature>
<dbReference type="EMBL" id="CP151632">
    <property type="protein sequence ID" value="WZO33566.1"/>
    <property type="molecule type" value="Genomic_DNA"/>
</dbReference>
<keyword evidence="2 7" id="KW-0813">Transport</keyword>
<keyword evidence="4 7" id="KW-0812">Transmembrane</keyword>
<evidence type="ECO:0000256" key="4">
    <source>
        <dbReference type="ARBA" id="ARBA00022692"/>
    </source>
</evidence>
<dbReference type="PROSITE" id="PS50928">
    <property type="entry name" value="ABC_TM1"/>
    <property type="match status" value="1"/>
</dbReference>
<feature type="transmembrane region" description="Helical" evidence="7">
    <location>
        <begin position="143"/>
        <end position="163"/>
    </location>
</feature>
<feature type="domain" description="ABC transmembrane type-1" evidence="9">
    <location>
        <begin position="105"/>
        <end position="293"/>
    </location>
</feature>
<evidence type="ECO:0000256" key="7">
    <source>
        <dbReference type="RuleBase" id="RU363032"/>
    </source>
</evidence>
<organism evidence="10">
    <name type="scientific">Microbacterium sp. LWS13-1.2</name>
    <dbReference type="NCBI Taxonomy" id="3135264"/>
    <lineage>
        <taxon>Bacteria</taxon>
        <taxon>Bacillati</taxon>
        <taxon>Actinomycetota</taxon>
        <taxon>Actinomycetes</taxon>
        <taxon>Micrococcales</taxon>
        <taxon>Microbacteriaceae</taxon>
        <taxon>Microbacterium</taxon>
    </lineage>
</organism>
<accession>A0AAU6S9J8</accession>
<dbReference type="InterPro" id="IPR035906">
    <property type="entry name" value="MetI-like_sf"/>
</dbReference>
<dbReference type="Gene3D" id="1.10.3720.10">
    <property type="entry name" value="MetI-like"/>
    <property type="match status" value="1"/>
</dbReference>
<keyword evidence="6 7" id="KW-0472">Membrane</keyword>
<keyword evidence="3" id="KW-1003">Cell membrane</keyword>
<dbReference type="SUPFAM" id="SSF161098">
    <property type="entry name" value="MetI-like"/>
    <property type="match status" value="1"/>
</dbReference>
<proteinExistence type="inferred from homology"/>
<evidence type="ECO:0000256" key="5">
    <source>
        <dbReference type="ARBA" id="ARBA00022989"/>
    </source>
</evidence>
<dbReference type="AlphaFoldDB" id="A0AAU6S9J8"/>
<dbReference type="Pfam" id="PF12911">
    <property type="entry name" value="OppC_N"/>
    <property type="match status" value="1"/>
</dbReference>
<protein>
    <submittedName>
        <fullName evidence="10">ABC transporter permease</fullName>
    </submittedName>
</protein>
<evidence type="ECO:0000256" key="2">
    <source>
        <dbReference type="ARBA" id="ARBA00022448"/>
    </source>
</evidence>
<dbReference type="Pfam" id="PF00528">
    <property type="entry name" value="BPD_transp_1"/>
    <property type="match status" value="1"/>
</dbReference>
<dbReference type="InterPro" id="IPR025966">
    <property type="entry name" value="OppC_N"/>
</dbReference>
<dbReference type="InterPro" id="IPR000515">
    <property type="entry name" value="MetI-like"/>
</dbReference>
<comment type="subcellular location">
    <subcellularLocation>
        <location evidence="1 7">Cell membrane</location>
        <topology evidence="1 7">Multi-pass membrane protein</topology>
    </subcellularLocation>
</comment>
<evidence type="ECO:0000256" key="8">
    <source>
        <dbReference type="SAM" id="MobiDB-lite"/>
    </source>
</evidence>
<evidence type="ECO:0000256" key="1">
    <source>
        <dbReference type="ARBA" id="ARBA00004651"/>
    </source>
</evidence>
<reference evidence="10" key="1">
    <citation type="submission" date="2024-04" db="EMBL/GenBank/DDBJ databases">
        <authorList>
            <person name="Roder T."/>
            <person name="Oberhansli S."/>
            <person name="Kreuzer M."/>
        </authorList>
    </citation>
    <scope>NUCLEOTIDE SEQUENCE</scope>
    <source>
        <strain evidence="10">LWS13-1.2</strain>
    </source>
</reference>
<dbReference type="GO" id="GO:0005886">
    <property type="term" value="C:plasma membrane"/>
    <property type="evidence" value="ECO:0007669"/>
    <property type="project" value="UniProtKB-SubCell"/>
</dbReference>
<sequence>MTEMNAQKYATVPSTETVRNLQRRQRRLTPNATLRRYLAAFKTGRGITGLVILSILVLLALLAPVLFPDGYDQQSADALQTPSLAHPFGTDELGRDLLVRTLYGLRTDFSIIIVAVPASMIIGTALGLLGALSRFAGVFVQRLLDIILGFPGVVLGVCIVLIMGPGWGALVVAITIAGLPFFGRQARAALLEQEQREYVTAARTLGVGKGTILVRHILPNVADPILVGGAIFVVAAIFIEAGLSIIGLGIQPPEPSLGSLLNIGMRFIEQAPMFIIGPTIILILLAMSFSLLSDALNETVNRK</sequence>
<dbReference type="InterPro" id="IPR050366">
    <property type="entry name" value="BP-dependent_transpt_permease"/>
</dbReference>
<dbReference type="GO" id="GO:0055085">
    <property type="term" value="P:transmembrane transport"/>
    <property type="evidence" value="ECO:0007669"/>
    <property type="project" value="InterPro"/>
</dbReference>
<feature type="region of interest" description="Disordered" evidence="8">
    <location>
        <begin position="1"/>
        <end position="21"/>
    </location>
</feature>
<evidence type="ECO:0000259" key="9">
    <source>
        <dbReference type="PROSITE" id="PS50928"/>
    </source>
</evidence>
<dbReference type="CDD" id="cd06261">
    <property type="entry name" value="TM_PBP2"/>
    <property type="match status" value="1"/>
</dbReference>
<feature type="transmembrane region" description="Helical" evidence="7">
    <location>
        <begin position="270"/>
        <end position="293"/>
    </location>
</feature>
<name>A0AAU6S9J8_9MICO</name>
<comment type="similarity">
    <text evidence="7">Belongs to the binding-protein-dependent transport system permease family.</text>
</comment>
<evidence type="ECO:0000256" key="6">
    <source>
        <dbReference type="ARBA" id="ARBA00023136"/>
    </source>
</evidence>